<evidence type="ECO:0000313" key="2">
    <source>
        <dbReference type="Proteomes" id="UP001306508"/>
    </source>
</evidence>
<name>A0AAN7WF94_9SACH</name>
<dbReference type="Proteomes" id="UP001306508">
    <property type="component" value="Unassembled WGS sequence"/>
</dbReference>
<dbReference type="AlphaFoldDB" id="A0AAN7WF94"/>
<organism evidence="1 2">
    <name type="scientific">Arxiozyma heterogenica</name>
    <dbReference type="NCBI Taxonomy" id="278026"/>
    <lineage>
        <taxon>Eukaryota</taxon>
        <taxon>Fungi</taxon>
        <taxon>Dikarya</taxon>
        <taxon>Ascomycota</taxon>
        <taxon>Saccharomycotina</taxon>
        <taxon>Saccharomycetes</taxon>
        <taxon>Saccharomycetales</taxon>
        <taxon>Saccharomycetaceae</taxon>
        <taxon>Arxiozyma</taxon>
    </lineage>
</organism>
<sequence>MKQNNGFIQPNSDIRWLPIHSNYKDIQSSTTEEQKNVINKIESIKKEVQFNQHNIPKNNINVESKTLENTRQSLKRHKVDLEFQRIIDISPLVLFFESSNKNSLKIKNIILNEYEVYPEITIVDFDKYFNKDELKSYVQESVHLNPTGITKL</sequence>
<dbReference type="EMBL" id="JAWIZZ010000053">
    <property type="protein sequence ID" value="KAK5778538.1"/>
    <property type="molecule type" value="Genomic_DNA"/>
</dbReference>
<comment type="caution">
    <text evidence="1">The sequence shown here is derived from an EMBL/GenBank/DDBJ whole genome shotgun (WGS) entry which is preliminary data.</text>
</comment>
<gene>
    <name evidence="1" type="ORF">RI543_004206</name>
</gene>
<protein>
    <submittedName>
        <fullName evidence="1">Uncharacterized protein</fullName>
    </submittedName>
</protein>
<evidence type="ECO:0000313" key="1">
    <source>
        <dbReference type="EMBL" id="KAK5778538.1"/>
    </source>
</evidence>
<dbReference type="Gene3D" id="3.40.30.10">
    <property type="entry name" value="Glutaredoxin"/>
    <property type="match status" value="1"/>
</dbReference>
<proteinExistence type="predicted"/>
<reference evidence="2" key="1">
    <citation type="submission" date="2023-07" db="EMBL/GenBank/DDBJ databases">
        <title>A draft genome of Kazachstania heterogenica Y-27499.</title>
        <authorList>
            <person name="Donic C."/>
            <person name="Kralova J.S."/>
            <person name="Fidel L."/>
            <person name="Ben-Dor S."/>
            <person name="Jung S."/>
        </authorList>
    </citation>
    <scope>NUCLEOTIDE SEQUENCE [LARGE SCALE GENOMIC DNA]</scope>
    <source>
        <strain evidence="2">Y27499</strain>
    </source>
</reference>
<accession>A0AAN7WF94</accession>
<keyword evidence="2" id="KW-1185">Reference proteome</keyword>